<dbReference type="Proteomes" id="UP000663760">
    <property type="component" value="Chromosome 13"/>
</dbReference>
<evidence type="ECO:0000313" key="2">
    <source>
        <dbReference type="EMBL" id="CAA7406481.1"/>
    </source>
</evidence>
<feature type="compositionally biased region" description="Low complexity" evidence="1">
    <location>
        <begin position="87"/>
        <end position="103"/>
    </location>
</feature>
<evidence type="ECO:0000313" key="3">
    <source>
        <dbReference type="Proteomes" id="UP000663760"/>
    </source>
</evidence>
<accession>A0A7I8L8U9</accession>
<dbReference type="OrthoDB" id="1996744at2759"/>
<keyword evidence="3" id="KW-1185">Reference proteome</keyword>
<name>A0A7I8L8U9_SPIIN</name>
<reference evidence="2" key="1">
    <citation type="submission" date="2020-02" db="EMBL/GenBank/DDBJ databases">
        <authorList>
            <person name="Scholz U."/>
            <person name="Mascher M."/>
            <person name="Fiebig A."/>
        </authorList>
    </citation>
    <scope>NUCLEOTIDE SEQUENCE</scope>
</reference>
<dbReference type="AlphaFoldDB" id="A0A7I8L8U9"/>
<dbReference type="EMBL" id="LR746276">
    <property type="protein sequence ID" value="CAA7406481.1"/>
    <property type="molecule type" value="Genomic_DNA"/>
</dbReference>
<feature type="region of interest" description="Disordered" evidence="1">
    <location>
        <begin position="85"/>
        <end position="105"/>
    </location>
</feature>
<proteinExistence type="predicted"/>
<organism evidence="2 3">
    <name type="scientific">Spirodela intermedia</name>
    <name type="common">Intermediate duckweed</name>
    <dbReference type="NCBI Taxonomy" id="51605"/>
    <lineage>
        <taxon>Eukaryota</taxon>
        <taxon>Viridiplantae</taxon>
        <taxon>Streptophyta</taxon>
        <taxon>Embryophyta</taxon>
        <taxon>Tracheophyta</taxon>
        <taxon>Spermatophyta</taxon>
        <taxon>Magnoliopsida</taxon>
        <taxon>Liliopsida</taxon>
        <taxon>Araceae</taxon>
        <taxon>Lemnoideae</taxon>
        <taxon>Spirodela</taxon>
    </lineage>
</organism>
<protein>
    <submittedName>
        <fullName evidence="2">Uncharacterized protein</fullName>
    </submittedName>
</protein>
<evidence type="ECO:0000256" key="1">
    <source>
        <dbReference type="SAM" id="MobiDB-lite"/>
    </source>
</evidence>
<sequence length="211" mass="22529">MRVVHHDPLRDLSLSIHRSFPLLYFNQPSRPLTVNPVPEPLLAKVTVYCFFSPEENVRVAGRTVADTGPNSGFRAMQVVPRGPKLVSTRPASTAPLASTSPAPMSKRDAGFPTWSSIRFPALPTWLAEVISDDLIAPASGVPTGVGHAARMLTPGATMSGFNIPGLEMLGPLEEKYATAGVNCPPVTVPLKTMVAVGLLPDVMYCFIANPT</sequence>
<gene>
    <name evidence="2" type="ORF">SI8410_13017159</name>
</gene>